<dbReference type="GO" id="GO:0016757">
    <property type="term" value="F:glycosyltransferase activity"/>
    <property type="evidence" value="ECO:0007669"/>
    <property type="project" value="InterPro"/>
</dbReference>
<sequence>MKALFIHDHPFIKNRETGALYTSGNLDSKLWERYLKHFSSVTVIGRCKVEDDTSRYNLAEKDSVTFNLFDNVRGGADYFRKRKEIEKRLIDEIQKHDAVIMRFPATISVFAADYCIKNNVPYVAEVVGCSWDANWNYGGISPKLIAPYSYIKMKKAVKKASAAIFVTENFLQNRYPTDATLTANASNVIVQEVDPKALEVRLKKINSQEADGAIRLGVIGNINVRYKGYDVLLQAVSDLPADLLKRITIDFVGGGDPSYLTSLIQKFRLEDRTIVRGKLKSGQEIFSYLDSLDLYVHPSKQEGLPRVVIEAMSRACPILASSVAGTPELLASEFLHKPGDAKKLSMDIVKIVQDVELQKRMAEMNYEKSKSYVFSVLEGRREDFFAKVKASL</sequence>
<dbReference type="Gene3D" id="3.40.50.2000">
    <property type="entry name" value="Glycogen Phosphorylase B"/>
    <property type="match status" value="2"/>
</dbReference>
<organism evidence="2 3">
    <name type="scientific">Sphingobacterium hungaricum</name>
    <dbReference type="NCBI Taxonomy" id="2082723"/>
    <lineage>
        <taxon>Bacteria</taxon>
        <taxon>Pseudomonadati</taxon>
        <taxon>Bacteroidota</taxon>
        <taxon>Sphingobacteriia</taxon>
        <taxon>Sphingobacteriales</taxon>
        <taxon>Sphingobacteriaceae</taxon>
        <taxon>Sphingobacterium</taxon>
    </lineage>
</organism>
<dbReference type="Pfam" id="PF00534">
    <property type="entry name" value="Glycos_transf_1"/>
    <property type="match status" value="1"/>
</dbReference>
<accession>A0A928UVJ3</accession>
<reference evidence="2" key="1">
    <citation type="submission" date="2018-02" db="EMBL/GenBank/DDBJ databases">
        <authorList>
            <person name="Vasarhelyi B.M."/>
            <person name="Deshmukh S."/>
            <person name="Balint B."/>
            <person name="Kukolya J."/>
        </authorList>
    </citation>
    <scope>NUCLEOTIDE SEQUENCE</scope>
    <source>
        <strain evidence="2">KB22</strain>
    </source>
</reference>
<dbReference type="SUPFAM" id="SSF53756">
    <property type="entry name" value="UDP-Glycosyltransferase/glycogen phosphorylase"/>
    <property type="match status" value="1"/>
</dbReference>
<gene>
    <name evidence="2" type="ORF">C4F49_10550</name>
</gene>
<dbReference type="Proteomes" id="UP000616201">
    <property type="component" value="Unassembled WGS sequence"/>
</dbReference>
<dbReference type="PANTHER" id="PTHR12526">
    <property type="entry name" value="GLYCOSYLTRANSFERASE"/>
    <property type="match status" value="1"/>
</dbReference>
<name>A0A928UVJ3_9SPHI</name>
<keyword evidence="3" id="KW-1185">Reference proteome</keyword>
<dbReference type="EMBL" id="PRDK01000005">
    <property type="protein sequence ID" value="MBE8714121.1"/>
    <property type="molecule type" value="Genomic_DNA"/>
</dbReference>
<protein>
    <recommendedName>
        <fullName evidence="1">Glycosyl transferase family 1 domain-containing protein</fullName>
    </recommendedName>
</protein>
<evidence type="ECO:0000259" key="1">
    <source>
        <dbReference type="Pfam" id="PF00534"/>
    </source>
</evidence>
<dbReference type="CDD" id="cd03801">
    <property type="entry name" value="GT4_PimA-like"/>
    <property type="match status" value="1"/>
</dbReference>
<dbReference type="InterPro" id="IPR001296">
    <property type="entry name" value="Glyco_trans_1"/>
</dbReference>
<dbReference type="RefSeq" id="WP_196934295.1">
    <property type="nucleotide sequence ID" value="NZ_MU158697.1"/>
</dbReference>
<feature type="domain" description="Glycosyl transferase family 1" evidence="1">
    <location>
        <begin position="218"/>
        <end position="366"/>
    </location>
</feature>
<comment type="caution">
    <text evidence="2">The sequence shown here is derived from an EMBL/GenBank/DDBJ whole genome shotgun (WGS) entry which is preliminary data.</text>
</comment>
<proteinExistence type="predicted"/>
<dbReference type="AlphaFoldDB" id="A0A928UVJ3"/>
<evidence type="ECO:0000313" key="2">
    <source>
        <dbReference type="EMBL" id="MBE8714121.1"/>
    </source>
</evidence>
<evidence type="ECO:0000313" key="3">
    <source>
        <dbReference type="Proteomes" id="UP000616201"/>
    </source>
</evidence>